<feature type="transmembrane region" description="Helical" evidence="6">
    <location>
        <begin position="223"/>
        <end position="241"/>
    </location>
</feature>
<feature type="transmembrane region" description="Helical" evidence="6">
    <location>
        <begin position="82"/>
        <end position="100"/>
    </location>
</feature>
<dbReference type="InterPro" id="IPR032694">
    <property type="entry name" value="CopC/D"/>
</dbReference>
<reference evidence="8 9" key="2">
    <citation type="submission" date="2020-06" db="EMBL/GenBank/DDBJ databases">
        <title>Antribacter stalactiti gen. nov., sp. nov., a new member of the family Nacardiaceae isolated from a cave.</title>
        <authorList>
            <person name="Kim I.S."/>
        </authorList>
    </citation>
    <scope>NUCLEOTIDE SEQUENCE [LARGE SCALE GENOMIC DNA]</scope>
    <source>
        <strain evidence="8 9">YC2-7</strain>
    </source>
</reference>
<evidence type="ECO:0000256" key="2">
    <source>
        <dbReference type="ARBA" id="ARBA00022475"/>
    </source>
</evidence>
<keyword evidence="9" id="KW-1185">Reference proteome</keyword>
<feature type="transmembrane region" description="Helical" evidence="6">
    <location>
        <begin position="297"/>
        <end position="315"/>
    </location>
</feature>
<feature type="transmembrane region" description="Helical" evidence="6">
    <location>
        <begin position="41"/>
        <end position="62"/>
    </location>
</feature>
<proteinExistence type="predicted"/>
<evidence type="ECO:0000259" key="7">
    <source>
        <dbReference type="Pfam" id="PF05425"/>
    </source>
</evidence>
<gene>
    <name evidence="8" type="ORF">FGL95_09350</name>
</gene>
<evidence type="ECO:0000313" key="8">
    <source>
        <dbReference type="EMBL" id="NMN95235.1"/>
    </source>
</evidence>
<evidence type="ECO:0000256" key="6">
    <source>
        <dbReference type="SAM" id="Phobius"/>
    </source>
</evidence>
<evidence type="ECO:0000313" key="9">
    <source>
        <dbReference type="Proteomes" id="UP000535543"/>
    </source>
</evidence>
<dbReference type="InterPro" id="IPR008457">
    <property type="entry name" value="Cu-R_CopD_dom"/>
</dbReference>
<dbReference type="EMBL" id="VCQU01000003">
    <property type="protein sequence ID" value="NMN95235.1"/>
    <property type="molecule type" value="Genomic_DNA"/>
</dbReference>
<feature type="transmembrane region" description="Helical" evidence="6">
    <location>
        <begin position="153"/>
        <end position="172"/>
    </location>
</feature>
<feature type="domain" description="Copper resistance protein D" evidence="7">
    <location>
        <begin position="216"/>
        <end position="314"/>
    </location>
</feature>
<comment type="caution">
    <text evidence="8">The sequence shown here is derived from an EMBL/GenBank/DDBJ whole genome shotgun (WGS) entry which is preliminary data.</text>
</comment>
<comment type="subcellular location">
    <subcellularLocation>
        <location evidence="1">Cell membrane</location>
        <topology evidence="1">Multi-pass membrane protein</topology>
    </subcellularLocation>
</comment>
<keyword evidence="4 6" id="KW-1133">Transmembrane helix</keyword>
<keyword evidence="3 6" id="KW-0812">Transmembrane</keyword>
<feature type="transmembrane region" description="Helical" evidence="6">
    <location>
        <begin position="253"/>
        <end position="276"/>
    </location>
</feature>
<dbReference type="GO" id="GO:0006825">
    <property type="term" value="P:copper ion transport"/>
    <property type="evidence" value="ECO:0007669"/>
    <property type="project" value="InterPro"/>
</dbReference>
<dbReference type="RefSeq" id="WP_169585990.1">
    <property type="nucleotide sequence ID" value="NZ_VCQU01000003.1"/>
</dbReference>
<dbReference type="AlphaFoldDB" id="A0A848K8E7"/>
<reference evidence="8 9" key="1">
    <citation type="submission" date="2019-05" db="EMBL/GenBank/DDBJ databases">
        <authorList>
            <person name="Lee S.D."/>
        </authorList>
    </citation>
    <scope>NUCLEOTIDE SEQUENCE [LARGE SCALE GENOMIC DNA]</scope>
    <source>
        <strain evidence="8 9">YC2-7</strain>
    </source>
</reference>
<dbReference type="GO" id="GO:0005886">
    <property type="term" value="C:plasma membrane"/>
    <property type="evidence" value="ECO:0007669"/>
    <property type="project" value="UniProtKB-SubCell"/>
</dbReference>
<dbReference type="Proteomes" id="UP000535543">
    <property type="component" value="Unassembled WGS sequence"/>
</dbReference>
<evidence type="ECO:0000256" key="1">
    <source>
        <dbReference type="ARBA" id="ARBA00004651"/>
    </source>
</evidence>
<feature type="transmembrane region" description="Helical" evidence="6">
    <location>
        <begin position="184"/>
        <end position="203"/>
    </location>
</feature>
<organism evidence="8 9">
    <name type="scientific">Antrihabitans stalactiti</name>
    <dbReference type="NCBI Taxonomy" id="2584121"/>
    <lineage>
        <taxon>Bacteria</taxon>
        <taxon>Bacillati</taxon>
        <taxon>Actinomycetota</taxon>
        <taxon>Actinomycetes</taxon>
        <taxon>Mycobacteriales</taxon>
        <taxon>Nocardiaceae</taxon>
        <taxon>Antrihabitans</taxon>
    </lineage>
</organism>
<keyword evidence="5 6" id="KW-0472">Membrane</keyword>
<dbReference type="Pfam" id="PF05425">
    <property type="entry name" value="CopD"/>
    <property type="match status" value="1"/>
</dbReference>
<evidence type="ECO:0000256" key="3">
    <source>
        <dbReference type="ARBA" id="ARBA00022692"/>
    </source>
</evidence>
<dbReference type="PANTHER" id="PTHR34820:SF4">
    <property type="entry name" value="INNER MEMBRANE PROTEIN YEBZ"/>
    <property type="match status" value="1"/>
</dbReference>
<evidence type="ECO:0000256" key="5">
    <source>
        <dbReference type="ARBA" id="ARBA00023136"/>
    </source>
</evidence>
<feature type="transmembrane region" description="Helical" evidence="6">
    <location>
        <begin position="120"/>
        <end position="146"/>
    </location>
</feature>
<dbReference type="PANTHER" id="PTHR34820">
    <property type="entry name" value="INNER MEMBRANE PROTEIN YEBZ"/>
    <property type="match status" value="1"/>
</dbReference>
<protein>
    <submittedName>
        <fullName evidence="8">Copper resistance protein CopD</fullName>
    </submittedName>
</protein>
<evidence type="ECO:0000256" key="4">
    <source>
        <dbReference type="ARBA" id="ARBA00022989"/>
    </source>
</evidence>
<keyword evidence="2" id="KW-1003">Cell membrane</keyword>
<name>A0A848K8E7_9NOCA</name>
<sequence>MNGTASSISRWTMLLAVPTTWLGVSLAWALASPAQPAPAGIVRSLADGIGSVVLGLAALDWLVGSGDRNRRSLERGTLWRPIAFSAAVWAFAEAVLLLFEAADVGNGTVSDIGMRRFGEFLAHITAGQVGVATIACTVAIAGYAVFAFRRSPNASMAPPLALAALALTFRPITGHMSQQTLGPILGAAHALAAAVWFGTLVAMAMMVRSRGAWADLLPRYSEWAWRCVAVLAVSGVINAAVRLGGVGPVLGTGYGRIVLAKVVALALLLILGWWWRRTWVRDAAGHRMSADDSFRRAFIEIAAMGVAFGLAAALATTA</sequence>
<accession>A0A848K8E7</accession>